<evidence type="ECO:0000313" key="2">
    <source>
        <dbReference type="EMBL" id="ART64020.1"/>
    </source>
</evidence>
<evidence type="ECO:0000256" key="1">
    <source>
        <dbReference type="SAM" id="MobiDB-lite"/>
    </source>
</evidence>
<evidence type="ECO:0000313" key="3">
    <source>
        <dbReference type="Proteomes" id="UP000194457"/>
    </source>
</evidence>
<dbReference type="Pfam" id="PF06048">
    <property type="entry name" value="DUF927"/>
    <property type="match status" value="1"/>
</dbReference>
<dbReference type="OrthoDB" id="784829at2"/>
<dbReference type="KEGG" id="kma:B9H00_13925"/>
<feature type="region of interest" description="Disordered" evidence="1">
    <location>
        <begin position="20"/>
        <end position="67"/>
    </location>
</feature>
<keyword evidence="3" id="KW-1185">Reference proteome</keyword>
<feature type="compositionally biased region" description="Low complexity" evidence="1">
    <location>
        <begin position="34"/>
        <end position="45"/>
    </location>
</feature>
<dbReference type="Proteomes" id="UP000194457">
    <property type="component" value="Chromosome"/>
</dbReference>
<dbReference type="AlphaFoldDB" id="A0A240USM6"/>
<keyword evidence="2" id="KW-0067">ATP-binding</keyword>
<keyword evidence="2" id="KW-0547">Nucleotide-binding</keyword>
<keyword evidence="2" id="KW-0378">Hydrolase</keyword>
<organism evidence="2 3">
    <name type="scientific">Kushneria marisflavi</name>
    <dbReference type="NCBI Taxonomy" id="157779"/>
    <lineage>
        <taxon>Bacteria</taxon>
        <taxon>Pseudomonadati</taxon>
        <taxon>Pseudomonadota</taxon>
        <taxon>Gammaproteobacteria</taxon>
        <taxon>Oceanospirillales</taxon>
        <taxon>Halomonadaceae</taxon>
        <taxon>Kushneria</taxon>
    </lineage>
</organism>
<protein>
    <submittedName>
        <fullName evidence="2">RNA helicase</fullName>
    </submittedName>
</protein>
<dbReference type="RefSeq" id="WP_086901161.1">
    <property type="nucleotide sequence ID" value="NZ_CP021358.1"/>
</dbReference>
<gene>
    <name evidence="2" type="ORF">B9H00_13925</name>
</gene>
<proteinExistence type="predicted"/>
<accession>A0A240USM6</accession>
<sequence length="614" mass="67479">MSHKDWSDLYQAEGNDAIGRYFNGNYRPPEKLDGTSGTDGTTSDGQAPPGSVCHQEDGTSGTPERPYFSVREEPFQCDGRILSPGVWFHGIKKGQPFDQLVCSPLYVEAITSCEGADFGRLLHFRNSLGRWRQWSMPMSLMAGSGEILRAELLGLGLEISTVSHRLLNQYLQDHKPKREVIAATSTGWQSPQLFVMPSRNIGSGDVIFQSETANADDYGQAGTYAKWKAEIGNYCAGNPILMLSICAALAGPLLSHLQRHGGGFHLKGDSSTGKTTGLMAAASVWGKPERFVRTWCATANGLEGVAGRRNDTLLALDEIGEALPREIGNIVYSLANGVGKARATKTGMARATKQWRVMVLSSGETGLNSQMQASGGQARAGQEIRLLDISAHHVFGAWDNLHGIESGKSFSNAIQKSASSHYGHAGPRFVEQLIDSDRIDQLPEMLANLTEQFQALSGQEERAAERFAIVALAGELAISFGIFDMPEGEPTKNMVQLFERWRQERGKGQSEDNRILEHLSDFLTRHGDSMFSELTDNSANVRDRAGWWKDSPQGKIWLFTSEGLKRAVPGFEIARINQAVEQAGWLADRSGRGRAKKVKVNKRAIWLYHLREPD</sequence>
<name>A0A240USM6_9GAMM</name>
<keyword evidence="2" id="KW-0347">Helicase</keyword>
<dbReference type="EMBL" id="CP021358">
    <property type="protein sequence ID" value="ART64020.1"/>
    <property type="molecule type" value="Genomic_DNA"/>
</dbReference>
<dbReference type="InterPro" id="IPR009270">
    <property type="entry name" value="DUF927"/>
</dbReference>
<dbReference type="GO" id="GO:0004386">
    <property type="term" value="F:helicase activity"/>
    <property type="evidence" value="ECO:0007669"/>
    <property type="project" value="UniProtKB-KW"/>
</dbReference>
<reference evidence="2 3" key="1">
    <citation type="submission" date="2017-05" db="EMBL/GenBank/DDBJ databases">
        <authorList>
            <person name="Song R."/>
            <person name="Chenine A.L."/>
            <person name="Ruprecht R.M."/>
        </authorList>
    </citation>
    <scope>NUCLEOTIDE SEQUENCE [LARGE SCALE GENOMIC DNA]</scope>
    <source>
        <strain evidence="2">SW32</strain>
    </source>
</reference>